<accession>A0A523W728</accession>
<name>A0A523W728_UNCAE</name>
<proteinExistence type="predicted"/>
<dbReference type="EMBL" id="SOIZ01000159">
    <property type="protein sequence ID" value="TET62807.1"/>
    <property type="molecule type" value="Genomic_DNA"/>
</dbReference>
<dbReference type="AlphaFoldDB" id="A0A523W728"/>
<comment type="caution">
    <text evidence="1">The sequence shown here is derived from an EMBL/GenBank/DDBJ whole genome shotgun (WGS) entry which is preliminary data.</text>
</comment>
<reference evidence="1 2" key="1">
    <citation type="submission" date="2019-03" db="EMBL/GenBank/DDBJ databases">
        <title>Metabolic potential of uncultured bacteria and archaea associated with petroleum seepage in deep-sea sediments.</title>
        <authorList>
            <person name="Dong X."/>
            <person name="Hubert C."/>
        </authorList>
    </citation>
    <scope>NUCLEOTIDE SEQUENCE [LARGE SCALE GENOMIC DNA]</scope>
    <source>
        <strain evidence="1">E29_bin52</strain>
    </source>
</reference>
<evidence type="ECO:0000313" key="1">
    <source>
        <dbReference type="EMBL" id="TET62807.1"/>
    </source>
</evidence>
<gene>
    <name evidence="1" type="ORF">E3J48_03755</name>
</gene>
<protein>
    <submittedName>
        <fullName evidence="1">Uncharacterized protein</fullName>
    </submittedName>
</protein>
<organism evidence="1 2">
    <name type="scientific">Aerophobetes bacterium</name>
    <dbReference type="NCBI Taxonomy" id="2030807"/>
    <lineage>
        <taxon>Bacteria</taxon>
        <taxon>Candidatus Aerophobota</taxon>
    </lineage>
</organism>
<evidence type="ECO:0000313" key="2">
    <source>
        <dbReference type="Proteomes" id="UP000319130"/>
    </source>
</evidence>
<sequence>MANQKRRIALVLVGIMAISLFVSSVIAASPAASAEIRRRGKWRHHRRYRYPRRTDIDRLIAIGAIHLIARAISEISRCPQEVAYVSPRPTRTPSPQPTYTPSVSATVLTLRNATNWYIVVNMDKREVDLYPGYEQSVSWSYTGREQCVQAWAYRDRWHQELVGTYEGNLIGYQIPWTLDFDYGSFAPSAN</sequence>
<dbReference type="Proteomes" id="UP000319130">
    <property type="component" value="Unassembled WGS sequence"/>
</dbReference>